<evidence type="ECO:0000313" key="2">
    <source>
        <dbReference type="EnsemblPlants" id="KEH25866"/>
    </source>
</evidence>
<organism evidence="1 3">
    <name type="scientific">Medicago truncatula</name>
    <name type="common">Barrel medic</name>
    <name type="synonym">Medicago tribuloides</name>
    <dbReference type="NCBI Taxonomy" id="3880"/>
    <lineage>
        <taxon>Eukaryota</taxon>
        <taxon>Viridiplantae</taxon>
        <taxon>Streptophyta</taxon>
        <taxon>Embryophyta</taxon>
        <taxon>Tracheophyta</taxon>
        <taxon>Spermatophyta</taxon>
        <taxon>Magnoliopsida</taxon>
        <taxon>eudicotyledons</taxon>
        <taxon>Gunneridae</taxon>
        <taxon>Pentapetalae</taxon>
        <taxon>rosids</taxon>
        <taxon>fabids</taxon>
        <taxon>Fabales</taxon>
        <taxon>Fabaceae</taxon>
        <taxon>Papilionoideae</taxon>
        <taxon>50 kb inversion clade</taxon>
        <taxon>NPAAA clade</taxon>
        <taxon>Hologalegina</taxon>
        <taxon>IRL clade</taxon>
        <taxon>Trifolieae</taxon>
        <taxon>Medicago</taxon>
    </lineage>
</organism>
<keyword evidence="3" id="KW-1185">Reference proteome</keyword>
<dbReference type="PaxDb" id="3880-AES75281"/>
<sequence length="78" mass="8392">MITCLLQAEAVGLIQQRFLPKSLLVATSYNIAQITYELNVLGTMGPRRTSYTILSIVPLSLGSQSPLRATSSEFGSSS</sequence>
<dbReference type="EnsemblPlants" id="KEH25866">
    <property type="protein sequence ID" value="KEH25866"/>
    <property type="gene ID" value="MTR_6g036483"/>
</dbReference>
<dbReference type="SUPFAM" id="SSF54518">
    <property type="entry name" value="Tubby C-terminal domain-like"/>
    <property type="match status" value="1"/>
</dbReference>
<dbReference type="HOGENOM" id="CLU_2625723_0_0_1"/>
<reference evidence="1 3" key="2">
    <citation type="journal article" date="2014" name="BMC Genomics">
        <title>An improved genome release (version Mt4.0) for the model legume Medicago truncatula.</title>
        <authorList>
            <person name="Tang H."/>
            <person name="Krishnakumar V."/>
            <person name="Bidwell S."/>
            <person name="Rosen B."/>
            <person name="Chan A."/>
            <person name="Zhou S."/>
            <person name="Gentzbittel L."/>
            <person name="Childs K.L."/>
            <person name="Yandell M."/>
            <person name="Gundlach H."/>
            <person name="Mayer K.F."/>
            <person name="Schwartz D.C."/>
            <person name="Town C.D."/>
        </authorList>
    </citation>
    <scope>GENOME REANNOTATION</scope>
    <source>
        <strain evidence="1">A17</strain>
        <strain evidence="2 3">cv. Jemalong A17</strain>
    </source>
</reference>
<evidence type="ECO:0000313" key="3">
    <source>
        <dbReference type="Proteomes" id="UP000002051"/>
    </source>
</evidence>
<dbReference type="InterPro" id="IPR025659">
    <property type="entry name" value="Tubby-like_C"/>
</dbReference>
<evidence type="ECO:0000313" key="1">
    <source>
        <dbReference type="EMBL" id="KEH25866.1"/>
    </source>
</evidence>
<reference evidence="1 3" key="1">
    <citation type="journal article" date="2011" name="Nature">
        <title>The Medicago genome provides insight into the evolution of rhizobial symbioses.</title>
        <authorList>
            <person name="Young N.D."/>
            <person name="Debelle F."/>
            <person name="Oldroyd G.E."/>
            <person name="Geurts R."/>
            <person name="Cannon S.B."/>
            <person name="Udvardi M.K."/>
            <person name="Benedito V.A."/>
            <person name="Mayer K.F."/>
            <person name="Gouzy J."/>
            <person name="Schoof H."/>
            <person name="Van de Peer Y."/>
            <person name="Proost S."/>
            <person name="Cook D.R."/>
            <person name="Meyers B.C."/>
            <person name="Spannagl M."/>
            <person name="Cheung F."/>
            <person name="De Mita S."/>
            <person name="Krishnakumar V."/>
            <person name="Gundlach H."/>
            <person name="Zhou S."/>
            <person name="Mudge J."/>
            <person name="Bharti A.K."/>
            <person name="Murray J.D."/>
            <person name="Naoumkina M.A."/>
            <person name="Rosen B."/>
            <person name="Silverstein K.A."/>
            <person name="Tang H."/>
            <person name="Rombauts S."/>
            <person name="Zhao P.X."/>
            <person name="Zhou P."/>
            <person name="Barbe V."/>
            <person name="Bardou P."/>
            <person name="Bechner M."/>
            <person name="Bellec A."/>
            <person name="Berger A."/>
            <person name="Berges H."/>
            <person name="Bidwell S."/>
            <person name="Bisseling T."/>
            <person name="Choisne N."/>
            <person name="Couloux A."/>
            <person name="Denny R."/>
            <person name="Deshpande S."/>
            <person name="Dai X."/>
            <person name="Doyle J.J."/>
            <person name="Dudez A.M."/>
            <person name="Farmer A.D."/>
            <person name="Fouteau S."/>
            <person name="Franken C."/>
            <person name="Gibelin C."/>
            <person name="Gish J."/>
            <person name="Goldstein S."/>
            <person name="Gonzalez A.J."/>
            <person name="Green P.J."/>
            <person name="Hallab A."/>
            <person name="Hartog M."/>
            <person name="Hua A."/>
            <person name="Humphray S.J."/>
            <person name="Jeong D.H."/>
            <person name="Jing Y."/>
            <person name="Jocker A."/>
            <person name="Kenton S.M."/>
            <person name="Kim D.J."/>
            <person name="Klee K."/>
            <person name="Lai H."/>
            <person name="Lang C."/>
            <person name="Lin S."/>
            <person name="Macmil S.L."/>
            <person name="Magdelenat G."/>
            <person name="Matthews L."/>
            <person name="McCorrison J."/>
            <person name="Monaghan E.L."/>
            <person name="Mun J.H."/>
            <person name="Najar F.Z."/>
            <person name="Nicholson C."/>
            <person name="Noirot C."/>
            <person name="O'Bleness M."/>
            <person name="Paule C.R."/>
            <person name="Poulain J."/>
            <person name="Prion F."/>
            <person name="Qin B."/>
            <person name="Qu C."/>
            <person name="Retzel E.F."/>
            <person name="Riddle C."/>
            <person name="Sallet E."/>
            <person name="Samain S."/>
            <person name="Samson N."/>
            <person name="Sanders I."/>
            <person name="Saurat O."/>
            <person name="Scarpelli C."/>
            <person name="Schiex T."/>
            <person name="Segurens B."/>
            <person name="Severin A.J."/>
            <person name="Sherrier D.J."/>
            <person name="Shi R."/>
            <person name="Sims S."/>
            <person name="Singer S.R."/>
            <person name="Sinharoy S."/>
            <person name="Sterck L."/>
            <person name="Viollet A."/>
            <person name="Wang B.B."/>
            <person name="Wang K."/>
            <person name="Wang M."/>
            <person name="Wang X."/>
            <person name="Warfsmann J."/>
            <person name="Weissenbach J."/>
            <person name="White D.D."/>
            <person name="White J.D."/>
            <person name="Wiley G.B."/>
            <person name="Wincker P."/>
            <person name="Xing Y."/>
            <person name="Yang L."/>
            <person name="Yao Z."/>
            <person name="Ying F."/>
            <person name="Zhai J."/>
            <person name="Zhou L."/>
            <person name="Zuber A."/>
            <person name="Denarie J."/>
            <person name="Dixon R.A."/>
            <person name="May G.D."/>
            <person name="Schwartz D.C."/>
            <person name="Rogers J."/>
            <person name="Quetier F."/>
            <person name="Town C.D."/>
            <person name="Roe B.A."/>
        </authorList>
    </citation>
    <scope>NUCLEOTIDE SEQUENCE [LARGE SCALE GENOMIC DNA]</scope>
    <source>
        <strain evidence="1">A17</strain>
        <strain evidence="2 3">cv. Jemalong A17</strain>
    </source>
</reference>
<dbReference type="STRING" id="3880.A0A072U938"/>
<gene>
    <name evidence="1" type="ordered locus">MTR_6g036483</name>
</gene>
<dbReference type="AlphaFoldDB" id="A0A072U938"/>
<name>A0A072U938_MEDTR</name>
<dbReference type="Proteomes" id="UP000002051">
    <property type="component" value="Chromosome 6"/>
</dbReference>
<reference evidence="2" key="3">
    <citation type="submission" date="2015-04" db="UniProtKB">
        <authorList>
            <consortium name="EnsemblPlants"/>
        </authorList>
    </citation>
    <scope>IDENTIFICATION</scope>
    <source>
        <strain evidence="2">cv. Jemalong A17</strain>
    </source>
</reference>
<dbReference type="eggNOG" id="KOG2502">
    <property type="taxonomic scope" value="Eukaryota"/>
</dbReference>
<accession>A0A072U938</accession>
<proteinExistence type="predicted"/>
<dbReference type="EMBL" id="CM001222">
    <property type="protein sequence ID" value="KEH25866.1"/>
    <property type="molecule type" value="Genomic_DNA"/>
</dbReference>
<protein>
    <submittedName>
        <fullName evidence="1">Tubby-like protein</fullName>
    </submittedName>
</protein>